<reference evidence="3" key="1">
    <citation type="submission" date="2022-01" db="EMBL/GenBank/DDBJ databases">
        <title>Genome Sequence Resource for Two Populations of Ditylenchus destructor, the Migratory Endoparasitic Phytonematode.</title>
        <authorList>
            <person name="Zhang H."/>
            <person name="Lin R."/>
            <person name="Xie B."/>
        </authorList>
    </citation>
    <scope>NUCLEOTIDE SEQUENCE</scope>
    <source>
        <strain evidence="3">BazhouSP</strain>
    </source>
</reference>
<evidence type="ECO:0000313" key="4">
    <source>
        <dbReference type="Proteomes" id="UP001201812"/>
    </source>
</evidence>
<name>A0AAD4MWF0_9BILA</name>
<dbReference type="Proteomes" id="UP001201812">
    <property type="component" value="Unassembled WGS sequence"/>
</dbReference>
<dbReference type="EMBL" id="JAKKPZ010000051">
    <property type="protein sequence ID" value="KAI1706045.1"/>
    <property type="molecule type" value="Genomic_DNA"/>
</dbReference>
<comment type="caution">
    <text evidence="3">The sequence shown here is derived from an EMBL/GenBank/DDBJ whole genome shotgun (WGS) entry which is preliminary data.</text>
</comment>
<organism evidence="3 4">
    <name type="scientific">Ditylenchus destructor</name>
    <dbReference type="NCBI Taxonomy" id="166010"/>
    <lineage>
        <taxon>Eukaryota</taxon>
        <taxon>Metazoa</taxon>
        <taxon>Ecdysozoa</taxon>
        <taxon>Nematoda</taxon>
        <taxon>Chromadorea</taxon>
        <taxon>Rhabditida</taxon>
        <taxon>Tylenchina</taxon>
        <taxon>Tylenchomorpha</taxon>
        <taxon>Sphaerularioidea</taxon>
        <taxon>Anguinidae</taxon>
        <taxon>Anguininae</taxon>
        <taxon>Ditylenchus</taxon>
    </lineage>
</organism>
<dbReference type="EMBL" id="JAKKPZ010000051">
    <property type="protein sequence ID" value="KAI1706041.1"/>
    <property type="molecule type" value="Genomic_DNA"/>
</dbReference>
<evidence type="ECO:0000313" key="2">
    <source>
        <dbReference type="EMBL" id="KAI1706041.1"/>
    </source>
</evidence>
<protein>
    <submittedName>
        <fullName evidence="3">Uncharacterized protein</fullName>
    </submittedName>
</protein>
<keyword evidence="4" id="KW-1185">Reference proteome</keyword>
<dbReference type="AlphaFoldDB" id="A0AAD4MWF0"/>
<gene>
    <name evidence="1" type="ORF">DdX_13266</name>
    <name evidence="2" type="ORF">DdX_13271</name>
    <name evidence="3" type="ORF">DdX_13275</name>
</gene>
<accession>A0AAD4MWF0</accession>
<evidence type="ECO:0000313" key="3">
    <source>
        <dbReference type="EMBL" id="KAI1706045.1"/>
    </source>
</evidence>
<sequence length="339" mass="39268">METAQMALSISTSPHLHKMPAKICSTDDFYQVFSFLNRNDLDHLLIASSRFKFLVQYLFPSAPYRLFDRVRINFHHGLYTIAFNDHRCCQRTASFSNALSRNRSLRFDNFDNILPYLASKSNSVLERVVLCLSSDCDTRVAEKVKDQINAITHLWKNSTLELDLGGDEEFGWNIVANPEVFRCNFLILHDDLPLQILHSKCALEKPPMLEIARTFPTNPQNVQDLVKLLYTPMGKYAKDNKEGWTVKIHPSCPVDQPWETTTLYALIEELKRRYNDDTRPHPYKIILDFPVKNPRHQEQMVFTLAKCAASKAPEELSLYFDKDCDLYILERSAKHLFCG</sequence>
<evidence type="ECO:0000313" key="1">
    <source>
        <dbReference type="EMBL" id="KAI1706036.1"/>
    </source>
</evidence>
<proteinExistence type="predicted"/>
<dbReference type="EMBL" id="JAKKPZ010000051">
    <property type="protein sequence ID" value="KAI1706036.1"/>
    <property type="molecule type" value="Genomic_DNA"/>
</dbReference>